<keyword evidence="1" id="KW-0732">Signal</keyword>
<evidence type="ECO:0000259" key="2">
    <source>
        <dbReference type="Pfam" id="PF07883"/>
    </source>
</evidence>
<dbReference type="InterPro" id="IPR011051">
    <property type="entry name" value="RmlC_Cupin_sf"/>
</dbReference>
<dbReference type="Gene3D" id="2.60.120.10">
    <property type="entry name" value="Jelly Rolls"/>
    <property type="match status" value="1"/>
</dbReference>
<dbReference type="OrthoDB" id="8447070at2"/>
<evidence type="ECO:0000313" key="4">
    <source>
        <dbReference type="Proteomes" id="UP000215377"/>
    </source>
</evidence>
<name>A0A225NIL6_9RHOB</name>
<feature type="domain" description="Cupin type-2" evidence="2">
    <location>
        <begin position="51"/>
        <end position="117"/>
    </location>
</feature>
<proteinExistence type="predicted"/>
<keyword evidence="4" id="KW-1185">Reference proteome</keyword>
<dbReference type="AlphaFoldDB" id="A0A225NIL6"/>
<feature type="chain" id="PRO_5012556230" description="Cupin type-2 domain-containing protein" evidence="1">
    <location>
        <begin position="27"/>
        <end position="132"/>
    </location>
</feature>
<evidence type="ECO:0000256" key="1">
    <source>
        <dbReference type="SAM" id="SignalP"/>
    </source>
</evidence>
<dbReference type="Pfam" id="PF07883">
    <property type="entry name" value="Cupin_2"/>
    <property type="match status" value="1"/>
</dbReference>
<organism evidence="3 4">
    <name type="scientific">Marinibacterium profundimaris</name>
    <dbReference type="NCBI Taxonomy" id="1679460"/>
    <lineage>
        <taxon>Bacteria</taxon>
        <taxon>Pseudomonadati</taxon>
        <taxon>Pseudomonadota</taxon>
        <taxon>Alphaproteobacteria</taxon>
        <taxon>Rhodobacterales</taxon>
        <taxon>Paracoccaceae</taxon>
        <taxon>Marinibacterium</taxon>
    </lineage>
</organism>
<dbReference type="InterPro" id="IPR013096">
    <property type="entry name" value="Cupin_2"/>
</dbReference>
<evidence type="ECO:0000313" key="3">
    <source>
        <dbReference type="EMBL" id="OWU73675.1"/>
    </source>
</evidence>
<sequence length="132" mass="14097">MIRSLSIALSATLSLTLALAARSATAQDLMTRQELGVTETTAESASILSELRMMPGAYIRLHTHPGDEHIFVVKGGPLTNKDGKTITFEDGGYLMFPRGQVHGGLTASGADEIVLITVHVVDKGKPVYDFAE</sequence>
<protein>
    <recommendedName>
        <fullName evidence="2">Cupin type-2 domain-containing protein</fullName>
    </recommendedName>
</protein>
<gene>
    <name evidence="3" type="ORF">ATO3_13700</name>
</gene>
<dbReference type="SUPFAM" id="SSF51182">
    <property type="entry name" value="RmlC-like cupins"/>
    <property type="match status" value="1"/>
</dbReference>
<comment type="caution">
    <text evidence="3">The sequence shown here is derived from an EMBL/GenBank/DDBJ whole genome shotgun (WGS) entry which is preliminary data.</text>
</comment>
<feature type="signal peptide" evidence="1">
    <location>
        <begin position="1"/>
        <end position="26"/>
    </location>
</feature>
<accession>A0A225NIL6</accession>
<dbReference type="InterPro" id="IPR014710">
    <property type="entry name" value="RmlC-like_jellyroll"/>
</dbReference>
<reference evidence="3 4" key="1">
    <citation type="submission" date="2013-04" db="EMBL/GenBank/DDBJ databases">
        <title>Oceanicola sp. 22II1-22F33 Genome Sequencing.</title>
        <authorList>
            <person name="Lai Q."/>
            <person name="Li G."/>
            <person name="Shao Z."/>
        </authorList>
    </citation>
    <scope>NUCLEOTIDE SEQUENCE [LARGE SCALE GENOMIC DNA]</scope>
    <source>
        <strain evidence="3 4">22II1-22F33</strain>
    </source>
</reference>
<dbReference type="Proteomes" id="UP000215377">
    <property type="component" value="Unassembled WGS sequence"/>
</dbReference>
<dbReference type="EMBL" id="AQQR01000004">
    <property type="protein sequence ID" value="OWU73675.1"/>
    <property type="molecule type" value="Genomic_DNA"/>
</dbReference>
<dbReference type="RefSeq" id="WP_158217969.1">
    <property type="nucleotide sequence ID" value="NZ_AQQR01000004.1"/>
</dbReference>